<evidence type="ECO:0000313" key="1">
    <source>
        <dbReference type="EMBL" id="GKX67191.1"/>
    </source>
</evidence>
<keyword evidence="1" id="KW-0269">Exonuclease</keyword>
<name>A0ACB5RDK9_9CLOT</name>
<sequence>MNYIIFDLEFNQKFSDSSDVESVKNPKLPFEIIQIGALKLNENFQTISEFNALVKPTVYPIIHPYIENLTKITNEKVSSCKNFTQVYEDFKKFVGEDETVLCVWGMVDIKELLRNIKYFNFPTPSFSKYFIDIQRHASRYLKVPKQSQVGLRTAIELLNIPIDGEFHDAFYDAYYTVEVFKKIYDDSIKPSIYSPNSPKRITQPKENVDTAALIKQFEKMYDREMTKEEQSIIKLAYTMGRTRQFIK</sequence>
<comment type="caution">
    <text evidence="1">The sequence shown here is derived from an EMBL/GenBank/DDBJ whole genome shotgun (WGS) entry which is preliminary data.</text>
</comment>
<organism evidence="1 2">
    <name type="scientific">Inconstantimicrobium mannanitabidum</name>
    <dbReference type="NCBI Taxonomy" id="1604901"/>
    <lineage>
        <taxon>Bacteria</taxon>
        <taxon>Bacillati</taxon>
        <taxon>Bacillota</taxon>
        <taxon>Clostridia</taxon>
        <taxon>Eubacteriales</taxon>
        <taxon>Clostridiaceae</taxon>
        <taxon>Inconstantimicrobium</taxon>
    </lineage>
</organism>
<keyword evidence="1" id="KW-0378">Hydrolase</keyword>
<dbReference type="EMBL" id="BROD01000001">
    <property type="protein sequence ID" value="GKX67191.1"/>
    <property type="molecule type" value="Genomic_DNA"/>
</dbReference>
<accession>A0ACB5RDK9</accession>
<keyword evidence="2" id="KW-1185">Reference proteome</keyword>
<gene>
    <name evidence="1" type="ORF">rsdtw13_24490</name>
</gene>
<proteinExistence type="predicted"/>
<protein>
    <submittedName>
        <fullName evidence="1">Exonuclease</fullName>
    </submittedName>
</protein>
<reference evidence="1" key="1">
    <citation type="journal article" date="2025" name="Int. J. Syst. Evol. Microbiol.">
        <title>Inconstantimicrobium mannanitabidum sp. nov., a novel member of the family Clostridiaceae isolated from anoxic soil under the treatment of reductive soil disinfestation.</title>
        <authorList>
            <person name="Ueki A."/>
            <person name="Tonouchi A."/>
            <person name="Honma S."/>
            <person name="Kaku N."/>
            <person name="Ueki K."/>
        </authorList>
    </citation>
    <scope>NUCLEOTIDE SEQUENCE</scope>
    <source>
        <strain evidence="1">TW13</strain>
    </source>
</reference>
<keyword evidence="1" id="KW-0540">Nuclease</keyword>
<dbReference type="Proteomes" id="UP001058074">
    <property type="component" value="Unassembled WGS sequence"/>
</dbReference>
<evidence type="ECO:0000313" key="2">
    <source>
        <dbReference type="Proteomes" id="UP001058074"/>
    </source>
</evidence>